<organism evidence="10 11">
    <name type="scientific">Amphimedon queenslandica</name>
    <name type="common">Sponge</name>
    <dbReference type="NCBI Taxonomy" id="400682"/>
    <lineage>
        <taxon>Eukaryota</taxon>
        <taxon>Metazoa</taxon>
        <taxon>Porifera</taxon>
        <taxon>Demospongiae</taxon>
        <taxon>Heteroscleromorpha</taxon>
        <taxon>Haplosclerida</taxon>
        <taxon>Niphatidae</taxon>
        <taxon>Amphimedon</taxon>
    </lineage>
</organism>
<protein>
    <recommendedName>
        <fullName evidence="1">non-specific serine/threonine protein kinase</fullName>
        <ecNumber evidence="1">2.7.11.1</ecNumber>
    </recommendedName>
</protein>
<feature type="domain" description="Protein kinase" evidence="9">
    <location>
        <begin position="1"/>
        <end position="117"/>
    </location>
</feature>
<comment type="catalytic activity">
    <reaction evidence="7">
        <text>L-threonyl-[protein] + ATP = O-phospho-L-threonyl-[protein] + ADP + H(+)</text>
        <dbReference type="Rhea" id="RHEA:46608"/>
        <dbReference type="Rhea" id="RHEA-COMP:11060"/>
        <dbReference type="Rhea" id="RHEA-COMP:11605"/>
        <dbReference type="ChEBI" id="CHEBI:15378"/>
        <dbReference type="ChEBI" id="CHEBI:30013"/>
        <dbReference type="ChEBI" id="CHEBI:30616"/>
        <dbReference type="ChEBI" id="CHEBI:61977"/>
        <dbReference type="ChEBI" id="CHEBI:456216"/>
        <dbReference type="EC" id="2.7.11.1"/>
    </reaction>
</comment>
<dbReference type="KEGG" id="aqu:105316088"/>
<dbReference type="PANTHER" id="PTHR47167">
    <property type="entry name" value="SERINE/THREONINE-PROTEIN KINASE TAO1-LIKE PROTEIN"/>
    <property type="match status" value="1"/>
</dbReference>
<evidence type="ECO:0000256" key="6">
    <source>
        <dbReference type="ARBA" id="ARBA00022840"/>
    </source>
</evidence>
<dbReference type="PROSITE" id="PS50011">
    <property type="entry name" value="PROTEIN_KINASE_DOM"/>
    <property type="match status" value="1"/>
</dbReference>
<evidence type="ECO:0000256" key="7">
    <source>
        <dbReference type="ARBA" id="ARBA00047899"/>
    </source>
</evidence>
<evidence type="ECO:0000256" key="5">
    <source>
        <dbReference type="ARBA" id="ARBA00022777"/>
    </source>
</evidence>
<dbReference type="AlphaFoldDB" id="A0AAN0IU64"/>
<dbReference type="EnsemblMetazoa" id="XM_011410891.2">
    <property type="protein sequence ID" value="XP_011409193.2"/>
    <property type="gene ID" value="LOC105316088"/>
</dbReference>
<dbReference type="RefSeq" id="XP_011409193.2">
    <property type="nucleotide sequence ID" value="XM_011410891.2"/>
</dbReference>
<keyword evidence="4" id="KW-0547">Nucleotide-binding</keyword>
<evidence type="ECO:0000313" key="11">
    <source>
        <dbReference type="Proteomes" id="UP000007879"/>
    </source>
</evidence>
<dbReference type="InterPro" id="IPR051234">
    <property type="entry name" value="TAO_STE20_kinase"/>
</dbReference>
<keyword evidence="3" id="KW-0808">Transferase</keyword>
<keyword evidence="2" id="KW-0723">Serine/threonine-protein kinase</keyword>
<dbReference type="PANTHER" id="PTHR47167:SF4">
    <property type="entry name" value="SERINE_THREONINE-PROTEIN KINASE TAO"/>
    <property type="match status" value="1"/>
</dbReference>
<dbReference type="GO" id="GO:0004674">
    <property type="term" value="F:protein serine/threonine kinase activity"/>
    <property type="evidence" value="ECO:0007669"/>
    <property type="project" value="UniProtKB-KW"/>
</dbReference>
<keyword evidence="11" id="KW-1185">Reference proteome</keyword>
<dbReference type="SUPFAM" id="SSF56112">
    <property type="entry name" value="Protein kinase-like (PK-like)"/>
    <property type="match status" value="1"/>
</dbReference>
<evidence type="ECO:0000256" key="8">
    <source>
        <dbReference type="ARBA" id="ARBA00048679"/>
    </source>
</evidence>
<dbReference type="InterPro" id="IPR000719">
    <property type="entry name" value="Prot_kinase_dom"/>
</dbReference>
<reference evidence="10" key="2">
    <citation type="submission" date="2024-06" db="UniProtKB">
        <authorList>
            <consortium name="EnsemblMetazoa"/>
        </authorList>
    </citation>
    <scope>IDENTIFICATION</scope>
</reference>
<keyword evidence="6" id="KW-0067">ATP-binding</keyword>
<keyword evidence="5" id="KW-0418">Kinase</keyword>
<dbReference type="Gene3D" id="1.10.510.10">
    <property type="entry name" value="Transferase(Phosphotransferase) domain 1"/>
    <property type="match status" value="1"/>
</dbReference>
<dbReference type="Proteomes" id="UP000007879">
    <property type="component" value="Unassembled WGS sequence"/>
</dbReference>
<comment type="catalytic activity">
    <reaction evidence="8">
        <text>L-seryl-[protein] + ATP = O-phospho-L-seryl-[protein] + ADP + H(+)</text>
        <dbReference type="Rhea" id="RHEA:17989"/>
        <dbReference type="Rhea" id="RHEA-COMP:9863"/>
        <dbReference type="Rhea" id="RHEA-COMP:11604"/>
        <dbReference type="ChEBI" id="CHEBI:15378"/>
        <dbReference type="ChEBI" id="CHEBI:29999"/>
        <dbReference type="ChEBI" id="CHEBI:30616"/>
        <dbReference type="ChEBI" id="CHEBI:83421"/>
        <dbReference type="ChEBI" id="CHEBI:456216"/>
        <dbReference type="EC" id="2.7.11.1"/>
    </reaction>
</comment>
<sequence length="170" mass="19598">FVADFGSACEYSPANSFVGTPFWMAPEVIMAMDEGQYDGKVDVWSIGITCIEMAERKPPLFHMNAMAAMYHIAQKDPPTIQEPQNWSDLFRDFISRCLQKEPEDRIDSTEALAHRFINLPRSGDIVFKLIQRTKDAVRRVDHRNFKRLQKMLMGEEDSEIEVDEIESEPP</sequence>
<name>A0AAN0IU64_AMPQE</name>
<dbReference type="InterPro" id="IPR011009">
    <property type="entry name" value="Kinase-like_dom_sf"/>
</dbReference>
<dbReference type="GO" id="GO:0005737">
    <property type="term" value="C:cytoplasm"/>
    <property type="evidence" value="ECO:0007669"/>
    <property type="project" value="TreeGrafter"/>
</dbReference>
<dbReference type="SMART" id="SM00220">
    <property type="entry name" value="S_TKc"/>
    <property type="match status" value="1"/>
</dbReference>
<dbReference type="GeneID" id="105316088"/>
<evidence type="ECO:0000259" key="9">
    <source>
        <dbReference type="PROSITE" id="PS50011"/>
    </source>
</evidence>
<proteinExistence type="predicted"/>
<evidence type="ECO:0000256" key="3">
    <source>
        <dbReference type="ARBA" id="ARBA00022679"/>
    </source>
</evidence>
<reference evidence="11" key="1">
    <citation type="journal article" date="2010" name="Nature">
        <title>The Amphimedon queenslandica genome and the evolution of animal complexity.</title>
        <authorList>
            <person name="Srivastava M."/>
            <person name="Simakov O."/>
            <person name="Chapman J."/>
            <person name="Fahey B."/>
            <person name="Gauthier M.E."/>
            <person name="Mitros T."/>
            <person name="Richards G.S."/>
            <person name="Conaco C."/>
            <person name="Dacre M."/>
            <person name="Hellsten U."/>
            <person name="Larroux C."/>
            <person name="Putnam N.H."/>
            <person name="Stanke M."/>
            <person name="Adamska M."/>
            <person name="Darling A."/>
            <person name="Degnan S.M."/>
            <person name="Oakley T.H."/>
            <person name="Plachetzki D.C."/>
            <person name="Zhai Y."/>
            <person name="Adamski M."/>
            <person name="Calcino A."/>
            <person name="Cummins S.F."/>
            <person name="Goodstein D.M."/>
            <person name="Harris C."/>
            <person name="Jackson D.J."/>
            <person name="Leys S.P."/>
            <person name="Shu S."/>
            <person name="Woodcroft B.J."/>
            <person name="Vervoort M."/>
            <person name="Kosik K.S."/>
            <person name="Manning G."/>
            <person name="Degnan B.M."/>
            <person name="Rokhsar D.S."/>
        </authorList>
    </citation>
    <scope>NUCLEOTIDE SEQUENCE [LARGE SCALE GENOMIC DNA]</scope>
</reference>
<dbReference type="EC" id="2.7.11.1" evidence="1"/>
<dbReference type="GO" id="GO:0005524">
    <property type="term" value="F:ATP binding"/>
    <property type="evidence" value="ECO:0007669"/>
    <property type="project" value="UniProtKB-KW"/>
</dbReference>
<accession>A0AAN0IU64</accession>
<evidence type="ECO:0000256" key="4">
    <source>
        <dbReference type="ARBA" id="ARBA00022741"/>
    </source>
</evidence>
<evidence type="ECO:0000256" key="2">
    <source>
        <dbReference type="ARBA" id="ARBA00022527"/>
    </source>
</evidence>
<dbReference type="Pfam" id="PF00069">
    <property type="entry name" value="Pkinase"/>
    <property type="match status" value="1"/>
</dbReference>
<evidence type="ECO:0000313" key="10">
    <source>
        <dbReference type="EnsemblMetazoa" id="XP_011409193.2"/>
    </source>
</evidence>
<evidence type="ECO:0000256" key="1">
    <source>
        <dbReference type="ARBA" id="ARBA00012513"/>
    </source>
</evidence>